<organism evidence="1 2">
    <name type="scientific">Herpetosiphon gulosus</name>
    <dbReference type="NCBI Taxonomy" id="1973496"/>
    <lineage>
        <taxon>Bacteria</taxon>
        <taxon>Bacillati</taxon>
        <taxon>Chloroflexota</taxon>
        <taxon>Chloroflexia</taxon>
        <taxon>Herpetosiphonales</taxon>
        <taxon>Herpetosiphonaceae</taxon>
        <taxon>Herpetosiphon</taxon>
    </lineage>
</organism>
<sequence>MQIAALLTEARHALSVGDRAKAKQLASQALRLDSKHIETWLLLADLVEVPAQKRDCFQRILAIDPTNPIAKQALNQLDAPAPVAAASFELPKSAWFGNKSAEPELTAQVGGPIATSTLPKNSPSGIRPLAQAQTPSLVELSNTPAIPTGYVQPTQPAYNQPNYAQPNQAFIPPVANYGQAQPQYGQVVYPHVEPSGVAKFLKWLVFAVFGLMVVCFGISVLSDLGKEPPPTPKVSAQDRTTAMLNDIVKMSTNPQSYGVDGAKLTAEPLVKTYFAAKYRRNPRIYAEDMIGGLKEGAGDDIQTILPLIAQAYVTPIQYSVISEVKDQKIRLKIISGDMVIVVKNNQFVTNPLNEMYDIVTLINEDGIWYVDDIQYN</sequence>
<comment type="caution">
    <text evidence="1">The sequence shown here is derived from an EMBL/GenBank/DDBJ whole genome shotgun (WGS) entry which is preliminary data.</text>
</comment>
<evidence type="ECO:0000313" key="1">
    <source>
        <dbReference type="EMBL" id="GAA5527353.1"/>
    </source>
</evidence>
<reference evidence="1 2" key="1">
    <citation type="submission" date="2024-02" db="EMBL/GenBank/DDBJ databases">
        <title>Herpetosiphon gulosus NBRC 112829.</title>
        <authorList>
            <person name="Ichikawa N."/>
            <person name="Katano-Makiyama Y."/>
            <person name="Hidaka K."/>
        </authorList>
    </citation>
    <scope>NUCLEOTIDE SEQUENCE [LARGE SCALE GENOMIC DNA]</scope>
    <source>
        <strain evidence="1 2">NBRC 112829</strain>
    </source>
</reference>
<dbReference type="InterPro" id="IPR011990">
    <property type="entry name" value="TPR-like_helical_dom_sf"/>
</dbReference>
<evidence type="ECO:0000313" key="2">
    <source>
        <dbReference type="Proteomes" id="UP001428290"/>
    </source>
</evidence>
<protein>
    <submittedName>
        <fullName evidence="1">Uncharacterized protein</fullName>
    </submittedName>
</protein>
<dbReference type="SUPFAM" id="SSF48452">
    <property type="entry name" value="TPR-like"/>
    <property type="match status" value="1"/>
</dbReference>
<gene>
    <name evidence="1" type="ORF">Hgul01_01137</name>
</gene>
<name>A0ABP9WXP6_9CHLR</name>
<dbReference type="EMBL" id="BAABRU010000003">
    <property type="protein sequence ID" value="GAA5527353.1"/>
    <property type="molecule type" value="Genomic_DNA"/>
</dbReference>
<dbReference type="Proteomes" id="UP001428290">
    <property type="component" value="Unassembled WGS sequence"/>
</dbReference>
<accession>A0ABP9WXP6</accession>
<keyword evidence="2" id="KW-1185">Reference proteome</keyword>
<dbReference type="Gene3D" id="1.25.40.10">
    <property type="entry name" value="Tetratricopeptide repeat domain"/>
    <property type="match status" value="1"/>
</dbReference>
<proteinExistence type="predicted"/>
<dbReference type="RefSeq" id="WP_345720991.1">
    <property type="nucleotide sequence ID" value="NZ_BAABRU010000003.1"/>
</dbReference>